<evidence type="ECO:0000313" key="1">
    <source>
        <dbReference type="EMBL" id="KAF9584066.1"/>
    </source>
</evidence>
<dbReference type="Proteomes" id="UP000780801">
    <property type="component" value="Unassembled WGS sequence"/>
</dbReference>
<accession>A0A9P6KGH6</accession>
<proteinExistence type="predicted"/>
<evidence type="ECO:0008006" key="3">
    <source>
        <dbReference type="Google" id="ProtNLM"/>
    </source>
</evidence>
<dbReference type="AlphaFoldDB" id="A0A9P6KGH6"/>
<reference evidence="1" key="1">
    <citation type="journal article" date="2020" name="Fungal Divers.">
        <title>Resolving the Mortierellaceae phylogeny through synthesis of multi-gene phylogenetics and phylogenomics.</title>
        <authorList>
            <person name="Vandepol N."/>
            <person name="Liber J."/>
            <person name="Desiro A."/>
            <person name="Na H."/>
            <person name="Kennedy M."/>
            <person name="Barry K."/>
            <person name="Grigoriev I.V."/>
            <person name="Miller A.N."/>
            <person name="O'Donnell K."/>
            <person name="Stajich J.E."/>
            <person name="Bonito G."/>
        </authorList>
    </citation>
    <scope>NUCLEOTIDE SEQUENCE</scope>
    <source>
        <strain evidence="1">KOD1015</strain>
    </source>
</reference>
<evidence type="ECO:0000313" key="2">
    <source>
        <dbReference type="Proteomes" id="UP000780801"/>
    </source>
</evidence>
<dbReference type="EMBL" id="JAABOA010000511">
    <property type="protein sequence ID" value="KAF9584066.1"/>
    <property type="molecule type" value="Genomic_DNA"/>
</dbReference>
<dbReference type="Gene3D" id="3.90.228.10">
    <property type="match status" value="1"/>
</dbReference>
<dbReference type="OrthoDB" id="2371345at2759"/>
<comment type="caution">
    <text evidence="1">The sequence shown here is derived from an EMBL/GenBank/DDBJ whole genome shotgun (WGS) entry which is preliminary data.</text>
</comment>
<gene>
    <name evidence="1" type="ORF">BGW38_007695</name>
</gene>
<dbReference type="SUPFAM" id="SSF56399">
    <property type="entry name" value="ADP-ribosylation"/>
    <property type="match status" value="1"/>
</dbReference>
<organism evidence="1 2">
    <name type="scientific">Lunasporangiospora selenospora</name>
    <dbReference type="NCBI Taxonomy" id="979761"/>
    <lineage>
        <taxon>Eukaryota</taxon>
        <taxon>Fungi</taxon>
        <taxon>Fungi incertae sedis</taxon>
        <taxon>Mucoromycota</taxon>
        <taxon>Mortierellomycotina</taxon>
        <taxon>Mortierellomycetes</taxon>
        <taxon>Mortierellales</taxon>
        <taxon>Mortierellaceae</taxon>
        <taxon>Lunasporangiospora</taxon>
    </lineage>
</organism>
<keyword evidence="2" id="KW-1185">Reference proteome</keyword>
<sequence>MSSNDIEMSPNGTDEQNEDETFTMVENEMVELEDQAVQAIQGTTIQQDHSQLKHYHHFHHHHHYHYGRKKDLQGSPSKSQPACEVEGCSKPRFAKFPHCSRSCYWQSKGVKVKQCARPQCAFKARIDPQNITMSFDYCSRKCFHQHSNHVSTTTLVFLGTDDRDFQLAVQASIQGGLGGQTVLQAARIIYPKALSQAHLEYGASRKMKSSLKFHGTRLECQSLSSSGIICSGSMCGACGILRHGFLATFIKSAPAGFYFAPDSNTSFQFSKPNFNGVRAMFLCNVFDHTVTNAVTICQDPQASLPRYVIFF</sequence>
<protein>
    <recommendedName>
        <fullName evidence="3">PARP catalytic domain-containing protein</fullName>
    </recommendedName>
</protein>
<name>A0A9P6KGH6_9FUNG</name>